<keyword evidence="4" id="KW-1185">Reference proteome</keyword>
<dbReference type="RefSeq" id="WP_123224307.1">
    <property type="nucleotide sequence ID" value="NZ_RJSF01000044.1"/>
</dbReference>
<feature type="transmembrane region" description="Helical" evidence="1">
    <location>
        <begin position="12"/>
        <end position="33"/>
    </location>
</feature>
<evidence type="ECO:0000256" key="1">
    <source>
        <dbReference type="SAM" id="Phobius"/>
    </source>
</evidence>
<keyword evidence="1" id="KW-0472">Membrane</keyword>
<dbReference type="AlphaFoldDB" id="A0A3N0GJ88"/>
<name>A0A3N0GJ88_9ACTN</name>
<protein>
    <submittedName>
        <fullName evidence="3">DUF2231 domain-containing protein</fullName>
    </submittedName>
</protein>
<feature type="transmembrane region" description="Helical" evidence="1">
    <location>
        <begin position="82"/>
        <end position="101"/>
    </location>
</feature>
<feature type="transmembrane region" description="Helical" evidence="1">
    <location>
        <begin position="113"/>
        <end position="132"/>
    </location>
</feature>
<proteinExistence type="predicted"/>
<sequence>MESKAKALGHPVHQMLIVFPLGLLATAVVFDILRLITGNADFSVASAYAIAAGVIGGLVAATFGLIDWLAIPTGTRAKRVGLWHGAGNAVVVVLFALSWLLRAAADQWHPNALALILGFAGAAIAGVTGWLGGELVDRLGVGVHAGADLDAPSSLGWQKHERRTWHTPHFRPSA</sequence>
<feature type="transmembrane region" description="Helical" evidence="1">
    <location>
        <begin position="45"/>
        <end position="70"/>
    </location>
</feature>
<dbReference type="EMBL" id="RJSF01000044">
    <property type="protein sequence ID" value="RNM12544.1"/>
    <property type="molecule type" value="Genomic_DNA"/>
</dbReference>
<reference evidence="3 4" key="1">
    <citation type="submission" date="2018-11" db="EMBL/GenBank/DDBJ databases">
        <authorList>
            <person name="Li F."/>
        </authorList>
    </citation>
    <scope>NUCLEOTIDE SEQUENCE [LARGE SCALE GENOMIC DNA]</scope>
    <source>
        <strain evidence="3 4">Gsoil 818</strain>
    </source>
</reference>
<dbReference type="Proteomes" id="UP000279994">
    <property type="component" value="Unassembled WGS sequence"/>
</dbReference>
<gene>
    <name evidence="3" type="ORF">EFL26_18105</name>
</gene>
<feature type="domain" description="DUF2231" evidence="2">
    <location>
        <begin position="9"/>
        <end position="144"/>
    </location>
</feature>
<organism evidence="3 4">
    <name type="scientific">Nocardioides pocheonensis</name>
    <dbReference type="NCBI Taxonomy" id="661485"/>
    <lineage>
        <taxon>Bacteria</taxon>
        <taxon>Bacillati</taxon>
        <taxon>Actinomycetota</taxon>
        <taxon>Actinomycetes</taxon>
        <taxon>Propionibacteriales</taxon>
        <taxon>Nocardioidaceae</taxon>
        <taxon>Nocardioides</taxon>
    </lineage>
</organism>
<dbReference type="InterPro" id="IPR019251">
    <property type="entry name" value="DUF2231_TM"/>
</dbReference>
<keyword evidence="1" id="KW-0812">Transmembrane</keyword>
<dbReference type="Pfam" id="PF09990">
    <property type="entry name" value="DUF2231"/>
    <property type="match status" value="1"/>
</dbReference>
<dbReference type="OrthoDB" id="3296762at2"/>
<evidence type="ECO:0000313" key="4">
    <source>
        <dbReference type="Proteomes" id="UP000279994"/>
    </source>
</evidence>
<accession>A0A3N0GJ88</accession>
<evidence type="ECO:0000259" key="2">
    <source>
        <dbReference type="Pfam" id="PF09990"/>
    </source>
</evidence>
<comment type="caution">
    <text evidence="3">The sequence shown here is derived from an EMBL/GenBank/DDBJ whole genome shotgun (WGS) entry which is preliminary data.</text>
</comment>
<evidence type="ECO:0000313" key="3">
    <source>
        <dbReference type="EMBL" id="RNM12544.1"/>
    </source>
</evidence>
<keyword evidence="1" id="KW-1133">Transmembrane helix</keyword>